<name>A0ACC0JFK9_CHOFU</name>
<accession>A0ACC0JFK9</accession>
<protein>
    <submittedName>
        <fullName evidence="1">Uncharacterized protein</fullName>
    </submittedName>
</protein>
<proteinExistence type="predicted"/>
<organism evidence="1 2">
    <name type="scientific">Choristoneura fumiferana</name>
    <name type="common">Spruce budworm moth</name>
    <name type="synonym">Archips fumiferana</name>
    <dbReference type="NCBI Taxonomy" id="7141"/>
    <lineage>
        <taxon>Eukaryota</taxon>
        <taxon>Metazoa</taxon>
        <taxon>Ecdysozoa</taxon>
        <taxon>Arthropoda</taxon>
        <taxon>Hexapoda</taxon>
        <taxon>Insecta</taxon>
        <taxon>Pterygota</taxon>
        <taxon>Neoptera</taxon>
        <taxon>Endopterygota</taxon>
        <taxon>Lepidoptera</taxon>
        <taxon>Glossata</taxon>
        <taxon>Ditrysia</taxon>
        <taxon>Tortricoidea</taxon>
        <taxon>Tortricidae</taxon>
        <taxon>Tortricinae</taxon>
        <taxon>Choristoneura</taxon>
    </lineage>
</organism>
<evidence type="ECO:0000313" key="1">
    <source>
        <dbReference type="EMBL" id="KAI8422849.1"/>
    </source>
</evidence>
<comment type="caution">
    <text evidence="1">The sequence shown here is derived from an EMBL/GenBank/DDBJ whole genome shotgun (WGS) entry which is preliminary data.</text>
</comment>
<reference evidence="1 2" key="1">
    <citation type="journal article" date="2022" name="Genome Biol. Evol.">
        <title>The Spruce Budworm Genome: Reconstructing the Evolutionary History of Antifreeze Proteins.</title>
        <authorList>
            <person name="Beliveau C."/>
            <person name="Gagne P."/>
            <person name="Picq S."/>
            <person name="Vernygora O."/>
            <person name="Keeling C.I."/>
            <person name="Pinkney K."/>
            <person name="Doucet D."/>
            <person name="Wen F."/>
            <person name="Johnston J.S."/>
            <person name="Maaroufi H."/>
            <person name="Boyle B."/>
            <person name="Laroche J."/>
            <person name="Dewar K."/>
            <person name="Juretic N."/>
            <person name="Blackburn G."/>
            <person name="Nisole A."/>
            <person name="Brunet B."/>
            <person name="Brandao M."/>
            <person name="Lumley L."/>
            <person name="Duan J."/>
            <person name="Quan G."/>
            <person name="Lucarotti C.J."/>
            <person name="Roe A.D."/>
            <person name="Sperling F.A.H."/>
            <person name="Levesque R.C."/>
            <person name="Cusson M."/>
        </authorList>
    </citation>
    <scope>NUCLEOTIDE SEQUENCE [LARGE SCALE GENOMIC DNA]</scope>
    <source>
        <strain evidence="1">Glfc:IPQL:Cfum</strain>
    </source>
</reference>
<dbReference type="EMBL" id="CM046110">
    <property type="protein sequence ID" value="KAI8422849.1"/>
    <property type="molecule type" value="Genomic_DNA"/>
</dbReference>
<keyword evidence="2" id="KW-1185">Reference proteome</keyword>
<sequence length="639" mass="70323">MDRKSARRAADVLQLGVTQNDGETRANLNISDVFEYGAQFAQLAPMSPLTFSIGICLALPFSNYVQPQRVGSFGLSPKRGIPNKNHTTLPSRHLCGRHGNANISPRRRRPVWDALGQGDMCNAGPGFLALARCAATPYKLPSLTCQCLAYNGRCTPDACALVTRITLPSYAKGHPAPDQHRLVVRRPLVVDRWFMGGRRVDNEWTSRGLLRRVGDERRIASVRAAGYHQVVHSPSARGNLAIEAISIADPSFGVSVVEEMYRPPPAPAPVPSGALDRPYVRILEQPAGKSLRGTNLCPKSFDPVILGDDRLKVKFITDKTTNATELPAEQLFRYECEGRSAGSIPGASSTPERKTYPTIEVCGYKGRFVVLVSCVTKDRPYRWTDNQGVPFMESQGKVREAQVGQGKSGICGGHPDNLVKAAGSRWMQAASNRSNWRPHPHNLVGREPACSRGVCTVEMNGDSSTVQFSNLGIQCVKRKDIAEALRAREEMKVDPFKKISCLAQQNSGTNYFLRYSRTDMTFKLSRKERTYLKGRQRTCDSSGVAAGFGHKTQPQQIDLNAVRLCFQVYIPGEKTSKIKQALHPVVSDVIYDKKAMCELQINRISTCAGSVKGGTELILLCEKVGYGLCLGAKRDEQRT</sequence>
<evidence type="ECO:0000313" key="2">
    <source>
        <dbReference type="Proteomes" id="UP001064048"/>
    </source>
</evidence>
<dbReference type="Proteomes" id="UP001064048">
    <property type="component" value="Chromosome 10"/>
</dbReference>
<gene>
    <name evidence="1" type="ORF">MSG28_006591</name>
</gene>